<comment type="caution">
    <text evidence="1">The sequence shown here is derived from an EMBL/GenBank/DDBJ whole genome shotgun (WGS) entry which is preliminary data.</text>
</comment>
<gene>
    <name evidence="1" type="ORF">PG997_001964</name>
</gene>
<name>A0ABR1X845_9PEZI</name>
<keyword evidence="2" id="KW-1185">Reference proteome</keyword>
<dbReference type="RefSeq" id="XP_066673575.1">
    <property type="nucleotide sequence ID" value="XM_066806279.1"/>
</dbReference>
<sequence>MNRANWVIGRILEQGDIALKPGADWGGLRHEDLPGRDGYLVGRARRVRARVRVLPARPGAEYRDMLTAPNTEGLWRRFQKAFGFDTYRQHMLSACAQEAA</sequence>
<protein>
    <submittedName>
        <fullName evidence="1">Uncharacterized protein</fullName>
    </submittedName>
</protein>
<organism evidence="1 2">
    <name type="scientific">Apiospora hydei</name>
    <dbReference type="NCBI Taxonomy" id="1337664"/>
    <lineage>
        <taxon>Eukaryota</taxon>
        <taxon>Fungi</taxon>
        <taxon>Dikarya</taxon>
        <taxon>Ascomycota</taxon>
        <taxon>Pezizomycotina</taxon>
        <taxon>Sordariomycetes</taxon>
        <taxon>Xylariomycetidae</taxon>
        <taxon>Amphisphaeriales</taxon>
        <taxon>Apiosporaceae</taxon>
        <taxon>Apiospora</taxon>
    </lineage>
</organism>
<evidence type="ECO:0000313" key="2">
    <source>
        <dbReference type="Proteomes" id="UP001433268"/>
    </source>
</evidence>
<dbReference type="GeneID" id="92039339"/>
<dbReference type="EMBL" id="JAQQWN010000003">
    <property type="protein sequence ID" value="KAK8091603.1"/>
    <property type="molecule type" value="Genomic_DNA"/>
</dbReference>
<reference evidence="1 2" key="1">
    <citation type="submission" date="2023-01" db="EMBL/GenBank/DDBJ databases">
        <title>Analysis of 21 Apiospora genomes using comparative genomics revels a genus with tremendous synthesis potential of carbohydrate active enzymes and secondary metabolites.</title>
        <authorList>
            <person name="Sorensen T."/>
        </authorList>
    </citation>
    <scope>NUCLEOTIDE SEQUENCE [LARGE SCALE GENOMIC DNA]</scope>
    <source>
        <strain evidence="1 2">CBS 114990</strain>
    </source>
</reference>
<evidence type="ECO:0000313" key="1">
    <source>
        <dbReference type="EMBL" id="KAK8091603.1"/>
    </source>
</evidence>
<accession>A0ABR1X845</accession>
<dbReference type="Proteomes" id="UP001433268">
    <property type="component" value="Unassembled WGS sequence"/>
</dbReference>
<proteinExistence type="predicted"/>